<dbReference type="Gene3D" id="3.40.190.10">
    <property type="entry name" value="Periplasmic binding protein-like II"/>
    <property type="match status" value="6"/>
</dbReference>
<dbReference type="Pfam" id="PF00497">
    <property type="entry name" value="SBP_bac_3"/>
    <property type="match status" value="2"/>
</dbReference>
<reference evidence="5" key="2">
    <citation type="submission" date="2022-11" db="EMBL/GenBank/DDBJ databases">
        <title>Prophages regulate Shewanella fidelis motility and biofilm formation: implications for gut colonization dynamics in Ciona robusta.</title>
        <authorList>
            <person name="Natarajan O."/>
            <person name="Gibboney S.L."/>
            <person name="Young M.N."/>
            <person name="Lim S.J."/>
            <person name="Pluta N."/>
            <person name="Atkinson C.G.F."/>
            <person name="Leigh B.A."/>
            <person name="Liberti A."/>
            <person name="Kees E."/>
            <person name="Breitbart M."/>
            <person name="Gralnick J."/>
            <person name="Dishaw L.J."/>
        </authorList>
    </citation>
    <scope>NUCLEOTIDE SEQUENCE</scope>
    <source>
        <strain evidence="5">3313</strain>
    </source>
</reference>
<dbReference type="SMART" id="SM00267">
    <property type="entry name" value="GGDEF"/>
    <property type="match status" value="1"/>
</dbReference>
<dbReference type="AlphaFoldDB" id="A0AAW8NMU9"/>
<dbReference type="Proteomes" id="UP001271263">
    <property type="component" value="Unassembled WGS sequence"/>
</dbReference>
<dbReference type="NCBIfam" id="TIGR00254">
    <property type="entry name" value="GGDEF"/>
    <property type="match status" value="1"/>
</dbReference>
<sequence>MKTITCLLLALVTLLVSVCAASSELESSPSLVVAMSNDTYPFQFVDENNQPSGLLVDLWLEWAQRTGTKVIFKPSDWQRSTANLDQGIADVHMGMAKTSTREAQYEFGPNLLNFQSFLYVNYQLPQADSLQDLLPYKIGVVKGAAQISLLQQQEPRLSFSYFENRSDLLNAVINEEILVFVSLEGFLRESQINNAISIQFPLERRISIAKMAFYPAILKSNQALFQQISAGFESIPNSVMDSYIKQWLGDKRYQNDIVVAMQSGVDPYVDIGADGLPHGLLVDIWKLWSEKTGLPIRFVPGNMKQSVDFVKRGIADVHLGYPESASIQTGLNRAHTIYQVTSRLFSYQQPLQTLSDLQGKVVGVAPTSPYLTELIDALPNSEIRYYTSVSEMITKAQEGQISAFVAAGAWTQHYLLLNQSWDQFYQYEGLDFKTDLYVLNRNKDVGFSERVAAGFQQISMAELALIERKWMLNPQDRIYREQAGIIKLTPEQQAIIAESGPLKVGFLKDWRPMEFAVDGEYAGINSDIIGIIAEELGLTLTTVAFDEWQNLFDALLLGDVDMVASVAETPDRLGKIGFSSAYWPSPWGIVTQYNNINVFALEELSGQRVAVVEGYHIVQQLIQQYPGLKLVLVPNSQSGLKVVSEGKADVFIDKVVNLSSRLRDDDYANLKMSMLVDFAEQRSHIGVHPDKRALLPLINKVLTSIDPDKQQQIHQKWVGQTIEFGRDEYRKHVQIGLVVFLLLMLIVIVALMANRHLRKEVKRRMDAENKMAHFAKHDSLTQLPNRSLIEDRLEQAILLHRRSTAQFAVIFIDLDGFKLINDQYGHHAGDAFLVHVSTVLKEGIRRSDTIGRLGGDEFVVILNDIKDVKSVYEVAENLLATLAQPFYLQDNRLSASASIGIAVFPKDGDSIDGLLKTADKQMYRAKNSGGKTYRSQ</sequence>
<dbReference type="InterPro" id="IPR029787">
    <property type="entry name" value="Nucleotide_cyclase"/>
</dbReference>
<dbReference type="EMBL" id="JAPMLE010000001">
    <property type="protein sequence ID" value="MDR8524026.1"/>
    <property type="molecule type" value="Genomic_DNA"/>
</dbReference>
<evidence type="ECO:0000313" key="5">
    <source>
        <dbReference type="EMBL" id="MDR8524026.1"/>
    </source>
</evidence>
<proteinExistence type="predicted"/>
<keyword evidence="3" id="KW-0732">Signal</keyword>
<gene>
    <name evidence="5" type="ORF">OS133_10175</name>
    <name evidence="6" type="ORF">OS134_05540</name>
</gene>
<feature type="domain" description="GGDEF" evidence="4">
    <location>
        <begin position="805"/>
        <end position="936"/>
    </location>
</feature>
<dbReference type="SUPFAM" id="SSF53850">
    <property type="entry name" value="Periplasmic binding protein-like II"/>
    <property type="match status" value="3"/>
</dbReference>
<dbReference type="SUPFAM" id="SSF55073">
    <property type="entry name" value="Nucleotide cyclase"/>
    <property type="match status" value="1"/>
</dbReference>
<dbReference type="SMART" id="SM00062">
    <property type="entry name" value="PBPb"/>
    <property type="match status" value="2"/>
</dbReference>
<evidence type="ECO:0000259" key="4">
    <source>
        <dbReference type="PROSITE" id="PS50887"/>
    </source>
</evidence>
<evidence type="ECO:0000313" key="7">
    <source>
        <dbReference type="Proteomes" id="UP001259340"/>
    </source>
</evidence>
<evidence type="ECO:0000256" key="3">
    <source>
        <dbReference type="SAM" id="SignalP"/>
    </source>
</evidence>
<dbReference type="CDD" id="cd01949">
    <property type="entry name" value="GGDEF"/>
    <property type="match status" value="1"/>
</dbReference>
<dbReference type="CDD" id="cd13706">
    <property type="entry name" value="PBP2_HisK_like_1"/>
    <property type="match status" value="2"/>
</dbReference>
<dbReference type="Gene3D" id="3.30.70.270">
    <property type="match status" value="1"/>
</dbReference>
<evidence type="ECO:0000313" key="8">
    <source>
        <dbReference type="Proteomes" id="UP001271263"/>
    </source>
</evidence>
<comment type="cofactor">
    <cofactor evidence="1">
        <name>Mg(2+)</name>
        <dbReference type="ChEBI" id="CHEBI:18420"/>
    </cofactor>
</comment>
<dbReference type="RefSeq" id="WP_310654793.1">
    <property type="nucleotide sequence ID" value="NZ_JAPMLA010000001.1"/>
</dbReference>
<feature type="transmembrane region" description="Helical" evidence="2">
    <location>
        <begin position="735"/>
        <end position="754"/>
    </location>
</feature>
<organism evidence="5 7">
    <name type="scientific">Shewanella fidelis</name>
    <dbReference type="NCBI Taxonomy" id="173509"/>
    <lineage>
        <taxon>Bacteria</taxon>
        <taxon>Pseudomonadati</taxon>
        <taxon>Pseudomonadota</taxon>
        <taxon>Gammaproteobacteria</taxon>
        <taxon>Alteromonadales</taxon>
        <taxon>Shewanellaceae</taxon>
        <taxon>Shewanella</taxon>
    </lineage>
</organism>
<dbReference type="PANTHER" id="PTHR46663:SF2">
    <property type="entry name" value="GGDEF DOMAIN-CONTAINING PROTEIN"/>
    <property type="match status" value="1"/>
</dbReference>
<dbReference type="InterPro" id="IPR000160">
    <property type="entry name" value="GGDEF_dom"/>
</dbReference>
<reference evidence="6 8" key="1">
    <citation type="journal article" date="2022" name="bioRxiv">
        <title>Prophages regulate Shewanella fidelis 3313 motility and biofilm formation: implications for gut colonization dynamics in Ciona robusta.</title>
        <authorList>
            <person name="Natarajan O."/>
            <person name="Gibboney S.L."/>
            <person name="Young M.N."/>
            <person name="Lim S.J."/>
            <person name="Pluta N."/>
            <person name="Atkinson C.G."/>
            <person name="Leigh B.A."/>
            <person name="Liberti A."/>
            <person name="Kees E.D."/>
            <person name="Breitbart M."/>
            <person name="Gralnick J.A."/>
            <person name="Dishaw L.J."/>
        </authorList>
    </citation>
    <scope>NUCLEOTIDE SEQUENCE [LARGE SCALE GENOMIC DNA]</scope>
    <source>
        <strain evidence="6 8">JG4066</strain>
    </source>
</reference>
<comment type="caution">
    <text evidence="5">The sequence shown here is derived from an EMBL/GenBank/DDBJ whole genome shotgun (WGS) entry which is preliminary data.</text>
</comment>
<name>A0AAW8NMU9_9GAMM</name>
<dbReference type="Pfam" id="PF00990">
    <property type="entry name" value="GGDEF"/>
    <property type="match status" value="1"/>
</dbReference>
<feature type="signal peptide" evidence="3">
    <location>
        <begin position="1"/>
        <end position="20"/>
    </location>
</feature>
<evidence type="ECO:0000313" key="6">
    <source>
        <dbReference type="EMBL" id="MDW4823539.1"/>
    </source>
</evidence>
<dbReference type="CDD" id="cd01007">
    <property type="entry name" value="PBP2_BvgS_HisK_like"/>
    <property type="match status" value="1"/>
</dbReference>
<dbReference type="FunFam" id="3.30.70.270:FF:000001">
    <property type="entry name" value="Diguanylate cyclase domain protein"/>
    <property type="match status" value="1"/>
</dbReference>
<dbReference type="EMBL" id="JAPMLD010000002">
    <property type="protein sequence ID" value="MDW4823539.1"/>
    <property type="molecule type" value="Genomic_DNA"/>
</dbReference>
<dbReference type="InterPro" id="IPR001638">
    <property type="entry name" value="Solute-binding_3/MltF_N"/>
</dbReference>
<protein>
    <submittedName>
        <fullName evidence="5">Transporter substrate-binding domain-containing protein</fullName>
    </submittedName>
</protein>
<keyword evidence="8" id="KW-1185">Reference proteome</keyword>
<accession>A0AAW8NMU9</accession>
<keyword evidence="2" id="KW-1133">Transmembrane helix</keyword>
<dbReference type="PANTHER" id="PTHR46663">
    <property type="entry name" value="DIGUANYLATE CYCLASE DGCT-RELATED"/>
    <property type="match status" value="1"/>
</dbReference>
<evidence type="ECO:0000256" key="1">
    <source>
        <dbReference type="ARBA" id="ARBA00001946"/>
    </source>
</evidence>
<dbReference type="GO" id="GO:0003824">
    <property type="term" value="F:catalytic activity"/>
    <property type="evidence" value="ECO:0007669"/>
    <property type="project" value="UniProtKB-ARBA"/>
</dbReference>
<keyword evidence="2" id="KW-0812">Transmembrane</keyword>
<dbReference type="InterPro" id="IPR052163">
    <property type="entry name" value="DGC-Regulatory_Protein"/>
</dbReference>
<dbReference type="PROSITE" id="PS50887">
    <property type="entry name" value="GGDEF"/>
    <property type="match status" value="1"/>
</dbReference>
<dbReference type="InterPro" id="IPR043128">
    <property type="entry name" value="Rev_trsase/Diguanyl_cyclase"/>
</dbReference>
<evidence type="ECO:0000256" key="2">
    <source>
        <dbReference type="SAM" id="Phobius"/>
    </source>
</evidence>
<dbReference type="Proteomes" id="UP001259340">
    <property type="component" value="Unassembled WGS sequence"/>
</dbReference>
<keyword evidence="2" id="KW-0472">Membrane</keyword>
<feature type="chain" id="PRO_5044015523" evidence="3">
    <location>
        <begin position="21"/>
        <end position="936"/>
    </location>
</feature>